<feature type="transmembrane region" description="Helical" evidence="1">
    <location>
        <begin position="50"/>
        <end position="68"/>
    </location>
</feature>
<dbReference type="EMBL" id="MXAP01000079">
    <property type="protein sequence ID" value="OPH37420.1"/>
    <property type="molecule type" value="Genomic_DNA"/>
</dbReference>
<evidence type="ECO:0000313" key="4">
    <source>
        <dbReference type="Proteomes" id="UP000190777"/>
    </source>
</evidence>
<name>A0A378QQ38_9GAMM</name>
<evidence type="ECO:0000313" key="2">
    <source>
        <dbReference type="EMBL" id="OPH37420.1"/>
    </source>
</evidence>
<keyword evidence="1" id="KW-0812">Transmembrane</keyword>
<dbReference type="RefSeq" id="WP_079325952.1">
    <property type="nucleotide sequence ID" value="NZ_MXAP01000079.1"/>
</dbReference>
<proteinExistence type="predicted"/>
<feature type="transmembrane region" description="Helical" evidence="1">
    <location>
        <begin position="20"/>
        <end position="38"/>
    </location>
</feature>
<keyword evidence="1" id="KW-0472">Membrane</keyword>
<reference evidence="2 4" key="1">
    <citation type="submission" date="2017-03" db="EMBL/GenBank/DDBJ databases">
        <title>Draft genome sequence of Moraxella equi CCUG 4950T type strain.</title>
        <authorList>
            <person name="Salva-Serra F."/>
            <person name="Engstrom-Jakobsson H."/>
            <person name="Thorell K."/>
            <person name="Jaen-Luchoro D."/>
            <person name="Gonzales-Siles L."/>
            <person name="Karlsson R."/>
            <person name="Yazdan S."/>
            <person name="Boulund F."/>
            <person name="Johnning A."/>
            <person name="Engstrand L."/>
            <person name="Kristiansson E."/>
            <person name="Moore E."/>
        </authorList>
    </citation>
    <scope>NUCLEOTIDE SEQUENCE [LARGE SCALE GENOMIC DNA]</scope>
    <source>
        <strain evidence="2 4">CCUG 4950</strain>
    </source>
</reference>
<accession>A0A378QQ38</accession>
<reference evidence="3 5" key="2">
    <citation type="submission" date="2018-06" db="EMBL/GenBank/DDBJ databases">
        <authorList>
            <consortium name="Pathogen Informatics"/>
            <person name="Doyle S."/>
        </authorList>
    </citation>
    <scope>NUCLEOTIDE SEQUENCE [LARGE SCALE GENOMIC DNA]</scope>
    <source>
        <strain evidence="3 5">NCTC11012</strain>
    </source>
</reference>
<evidence type="ECO:0000313" key="3">
    <source>
        <dbReference type="EMBL" id="STZ03016.1"/>
    </source>
</evidence>
<evidence type="ECO:0000256" key="1">
    <source>
        <dbReference type="SAM" id="Phobius"/>
    </source>
</evidence>
<protein>
    <submittedName>
        <fullName evidence="3">Uncharacterized protein</fullName>
    </submittedName>
</protein>
<keyword evidence="1" id="KW-1133">Transmembrane helix</keyword>
<dbReference type="AlphaFoldDB" id="A0A378QQ38"/>
<dbReference type="EMBL" id="UGQF01000001">
    <property type="protein sequence ID" value="STZ03016.1"/>
    <property type="molecule type" value="Genomic_DNA"/>
</dbReference>
<gene>
    <name evidence="2" type="ORF">B5J93_08215</name>
    <name evidence="3" type="ORF">NCTC11012_01246</name>
</gene>
<dbReference type="Proteomes" id="UP000190777">
    <property type="component" value="Unassembled WGS sequence"/>
</dbReference>
<evidence type="ECO:0000313" key="5">
    <source>
        <dbReference type="Proteomes" id="UP000254618"/>
    </source>
</evidence>
<feature type="transmembrane region" description="Helical" evidence="1">
    <location>
        <begin position="95"/>
        <end position="113"/>
    </location>
</feature>
<dbReference type="Proteomes" id="UP000254618">
    <property type="component" value="Unassembled WGS sequence"/>
</dbReference>
<sequence length="118" mass="13864">MTHNKQTMDFAQSYQYLVSLPKYASCLVLFLLGIARAVKLVEVNHNRAYFAGLVGICLAIFLVSIAYGKKWMTSYLVKQQFSLEKLNKYETLANYVRKLALLSILIYWGLYFYQFYRY</sequence>
<keyword evidence="4" id="KW-1185">Reference proteome</keyword>
<organism evidence="3 5">
    <name type="scientific">Moraxella equi</name>
    <dbReference type="NCBI Taxonomy" id="60442"/>
    <lineage>
        <taxon>Bacteria</taxon>
        <taxon>Pseudomonadati</taxon>
        <taxon>Pseudomonadota</taxon>
        <taxon>Gammaproteobacteria</taxon>
        <taxon>Moraxellales</taxon>
        <taxon>Moraxellaceae</taxon>
        <taxon>Moraxella</taxon>
    </lineage>
</organism>